<evidence type="ECO:0000313" key="1">
    <source>
        <dbReference type="EMBL" id="KAF8904046.1"/>
    </source>
</evidence>
<protein>
    <submittedName>
        <fullName evidence="1">Uncharacterized protein</fullName>
    </submittedName>
</protein>
<evidence type="ECO:0000313" key="2">
    <source>
        <dbReference type="Proteomes" id="UP000724874"/>
    </source>
</evidence>
<dbReference type="AlphaFoldDB" id="A0A9P5NPH0"/>
<gene>
    <name evidence="1" type="ORF">CPB84DRAFT_1773238</name>
</gene>
<organism evidence="1 2">
    <name type="scientific">Gymnopilus junonius</name>
    <name type="common">Spectacular rustgill mushroom</name>
    <name type="synonym">Gymnopilus spectabilis subsp. junonius</name>
    <dbReference type="NCBI Taxonomy" id="109634"/>
    <lineage>
        <taxon>Eukaryota</taxon>
        <taxon>Fungi</taxon>
        <taxon>Dikarya</taxon>
        <taxon>Basidiomycota</taxon>
        <taxon>Agaricomycotina</taxon>
        <taxon>Agaricomycetes</taxon>
        <taxon>Agaricomycetidae</taxon>
        <taxon>Agaricales</taxon>
        <taxon>Agaricineae</taxon>
        <taxon>Hymenogastraceae</taxon>
        <taxon>Gymnopilus</taxon>
    </lineage>
</organism>
<name>A0A9P5NPH0_GYMJU</name>
<dbReference type="EMBL" id="JADNYJ010000027">
    <property type="protein sequence ID" value="KAF8904046.1"/>
    <property type="molecule type" value="Genomic_DNA"/>
</dbReference>
<proteinExistence type="predicted"/>
<dbReference type="Proteomes" id="UP000724874">
    <property type="component" value="Unassembled WGS sequence"/>
</dbReference>
<reference evidence="1" key="1">
    <citation type="submission" date="2020-11" db="EMBL/GenBank/DDBJ databases">
        <authorList>
            <consortium name="DOE Joint Genome Institute"/>
            <person name="Ahrendt S."/>
            <person name="Riley R."/>
            <person name="Andreopoulos W."/>
            <person name="LaButti K."/>
            <person name="Pangilinan J."/>
            <person name="Ruiz-duenas F.J."/>
            <person name="Barrasa J.M."/>
            <person name="Sanchez-Garcia M."/>
            <person name="Camarero S."/>
            <person name="Miyauchi S."/>
            <person name="Serrano A."/>
            <person name="Linde D."/>
            <person name="Babiker R."/>
            <person name="Drula E."/>
            <person name="Ayuso-Fernandez I."/>
            <person name="Pacheco R."/>
            <person name="Padilla G."/>
            <person name="Ferreira P."/>
            <person name="Barriuso J."/>
            <person name="Kellner H."/>
            <person name="Castanera R."/>
            <person name="Alfaro M."/>
            <person name="Ramirez L."/>
            <person name="Pisabarro A.G."/>
            <person name="Kuo A."/>
            <person name="Tritt A."/>
            <person name="Lipzen A."/>
            <person name="He G."/>
            <person name="Yan M."/>
            <person name="Ng V."/>
            <person name="Cullen D."/>
            <person name="Martin F."/>
            <person name="Rosso M.-N."/>
            <person name="Henrissat B."/>
            <person name="Hibbett D."/>
            <person name="Martinez A.T."/>
            <person name="Grigoriev I.V."/>
        </authorList>
    </citation>
    <scope>NUCLEOTIDE SEQUENCE</scope>
    <source>
        <strain evidence="1">AH 44721</strain>
    </source>
</reference>
<keyword evidence="2" id="KW-1185">Reference proteome</keyword>
<sequence length="75" mass="8158">MPNLSLGGSKEGRVCTASKAHFCLTGKYNTTSQPSNISMEGINPSWSFVPIERGSFAIVSVLTGRLVAFKHCHRF</sequence>
<accession>A0A9P5NPH0</accession>
<comment type="caution">
    <text evidence="1">The sequence shown here is derived from an EMBL/GenBank/DDBJ whole genome shotgun (WGS) entry which is preliminary data.</text>
</comment>